<dbReference type="InterPro" id="IPR014782">
    <property type="entry name" value="Peptidase_M1_dom"/>
</dbReference>
<feature type="transmembrane region" description="Helical" evidence="1">
    <location>
        <begin position="137"/>
        <end position="155"/>
    </location>
</feature>
<evidence type="ECO:0000256" key="1">
    <source>
        <dbReference type="SAM" id="Phobius"/>
    </source>
</evidence>
<accession>A0A8H9G4A6</accession>
<gene>
    <name evidence="3" type="ORF">GCM10011516_35650</name>
</gene>
<comment type="caution">
    <text evidence="3">The sequence shown here is derived from an EMBL/GenBank/DDBJ whole genome shotgun (WGS) entry which is preliminary data.</text>
</comment>
<reference evidence="3" key="1">
    <citation type="journal article" date="2014" name="Int. J. Syst. Evol. Microbiol.">
        <title>Complete genome sequence of Corynebacterium casei LMG S-19264T (=DSM 44701T), isolated from a smear-ripened cheese.</title>
        <authorList>
            <consortium name="US DOE Joint Genome Institute (JGI-PGF)"/>
            <person name="Walter F."/>
            <person name="Albersmeier A."/>
            <person name="Kalinowski J."/>
            <person name="Ruckert C."/>
        </authorList>
    </citation>
    <scope>NUCLEOTIDE SEQUENCE</scope>
    <source>
        <strain evidence="3">CGMCC 1.15966</strain>
    </source>
</reference>
<sequence length="719" mass="82821">MEMYAEIEKGIRIPQKFASSGLMAVTISENFYLFGLLIIVYFCNDIFWRNQVSNFHLIELSSYYSKNKNIAHLLTLSILIIFFSVLLIVEGIIFQISYGYFVFDFKAYAGVFLFNSLPIILFASFILLINNLFKNRFVALGVSTFALFLFTGPISKKVFKNPLLQFFSDFHGVYSDFNGYGFYPGIFSLRLLFGICVLLMSWLLWQSIRTKKLGIRKIVLAAILILTAGISAVKYLKHYIPEEQEKAWQLAADYELKYKKKYQNIPQPIITEVNTEISLFPSKNSYKIKATYTLENKSQENINEVLISFPDELDVNTVRLIIDSQTIALTKDNQEVKLRWPLYPSKTARMEFEITYNSYAVNGHQSFNSIIENGSFMRISRYFPLIGYQSNYELDDEKLRSQFKLGTKEALKSVNAAVNSIEDFMDLSMVVSTEKDQIAVGTGDLKDQWTNSGRNFYKYLAKNIPFRFAVASGKYHVKKSKYVGIDIYVYYHPKHAENVEQLIENTKSSLEYCIKNFGPYPFESVQFAEISSFTEGFAGTAYPASIFMPENMVFHANVQGRQEEDVINELAGHELSHLWWGNSQINPDQREGATMLTESLAMYTEMMLYKHEYGLENMKKRLKIHEQIFESQKGFAENEPLFKVKSENIHISYSLGAMAMVKLSEILTEEKVNTALSSFLKKNSYPKKPSSIDLINEFLAVSPTEMTKQKVKEIFMNPW</sequence>
<organism evidence="3 4">
    <name type="scientific">Sphingobacterium cellulitidis</name>
    <dbReference type="NCBI Taxonomy" id="1768011"/>
    <lineage>
        <taxon>Bacteria</taxon>
        <taxon>Pseudomonadati</taxon>
        <taxon>Bacteroidota</taxon>
        <taxon>Sphingobacteriia</taxon>
        <taxon>Sphingobacteriales</taxon>
        <taxon>Sphingobacteriaceae</taxon>
        <taxon>Sphingobacterium</taxon>
    </lineage>
</organism>
<name>A0A8H9G4A6_9SPHI</name>
<feature type="transmembrane region" description="Helical" evidence="1">
    <location>
        <begin position="108"/>
        <end position="130"/>
    </location>
</feature>
<dbReference type="GO" id="GO:0008237">
    <property type="term" value="F:metallopeptidase activity"/>
    <property type="evidence" value="ECO:0007669"/>
    <property type="project" value="InterPro"/>
</dbReference>
<dbReference type="InterPro" id="IPR027268">
    <property type="entry name" value="Peptidase_M4/M1_CTD_sf"/>
</dbReference>
<evidence type="ECO:0000313" key="3">
    <source>
        <dbReference type="EMBL" id="GGE34898.1"/>
    </source>
</evidence>
<dbReference type="Proteomes" id="UP000614460">
    <property type="component" value="Unassembled WGS sequence"/>
</dbReference>
<dbReference type="Gene3D" id="1.10.390.10">
    <property type="entry name" value="Neutral Protease Domain 2"/>
    <property type="match status" value="1"/>
</dbReference>
<keyword evidence="1" id="KW-0812">Transmembrane</keyword>
<proteinExistence type="predicted"/>
<reference evidence="3" key="2">
    <citation type="submission" date="2020-09" db="EMBL/GenBank/DDBJ databases">
        <authorList>
            <person name="Sun Q."/>
            <person name="Zhou Y."/>
        </authorList>
    </citation>
    <scope>NUCLEOTIDE SEQUENCE</scope>
    <source>
        <strain evidence="3">CGMCC 1.15966</strain>
    </source>
</reference>
<feature type="transmembrane region" description="Helical" evidence="1">
    <location>
        <begin position="182"/>
        <end position="205"/>
    </location>
</feature>
<dbReference type="AlphaFoldDB" id="A0A8H9G4A6"/>
<keyword evidence="1" id="KW-0472">Membrane</keyword>
<evidence type="ECO:0000313" key="4">
    <source>
        <dbReference type="Proteomes" id="UP000614460"/>
    </source>
</evidence>
<protein>
    <recommendedName>
        <fullName evidence="2">Peptidase M1 membrane alanine aminopeptidase domain-containing protein</fullName>
    </recommendedName>
</protein>
<evidence type="ECO:0000259" key="2">
    <source>
        <dbReference type="Pfam" id="PF01433"/>
    </source>
</evidence>
<feature type="domain" description="Peptidase M1 membrane alanine aminopeptidase" evidence="2">
    <location>
        <begin position="504"/>
        <end position="719"/>
    </location>
</feature>
<keyword evidence="1" id="KW-1133">Transmembrane helix</keyword>
<keyword evidence="4" id="KW-1185">Reference proteome</keyword>
<dbReference type="Pfam" id="PF01433">
    <property type="entry name" value="Peptidase_M1"/>
    <property type="match status" value="1"/>
</dbReference>
<feature type="transmembrane region" description="Helical" evidence="1">
    <location>
        <begin position="69"/>
        <end position="96"/>
    </location>
</feature>
<dbReference type="GO" id="GO:0008270">
    <property type="term" value="F:zinc ion binding"/>
    <property type="evidence" value="ECO:0007669"/>
    <property type="project" value="InterPro"/>
</dbReference>
<dbReference type="EMBL" id="BMKM01000017">
    <property type="protein sequence ID" value="GGE34898.1"/>
    <property type="molecule type" value="Genomic_DNA"/>
</dbReference>
<feature type="transmembrane region" description="Helical" evidence="1">
    <location>
        <begin position="31"/>
        <end position="48"/>
    </location>
</feature>
<feature type="transmembrane region" description="Helical" evidence="1">
    <location>
        <begin position="217"/>
        <end position="236"/>
    </location>
</feature>
<dbReference type="SUPFAM" id="SSF55486">
    <property type="entry name" value="Metalloproteases ('zincins'), catalytic domain"/>
    <property type="match status" value="1"/>
</dbReference>